<feature type="coiled-coil region" evidence="11">
    <location>
        <begin position="73"/>
        <end position="134"/>
    </location>
</feature>
<dbReference type="GO" id="GO:0009288">
    <property type="term" value="C:bacterial-type flagellum"/>
    <property type="evidence" value="ECO:0007669"/>
    <property type="project" value="InterPro"/>
</dbReference>
<evidence type="ECO:0000256" key="6">
    <source>
        <dbReference type="ARBA" id="ARBA00022500"/>
    </source>
</evidence>
<evidence type="ECO:0000256" key="10">
    <source>
        <dbReference type="ARBA" id="ARBA00023225"/>
    </source>
</evidence>
<protein>
    <recommendedName>
        <fullName evidence="3">Flagellar FliJ protein</fullName>
    </recommendedName>
</protein>
<dbReference type="NCBIfam" id="TIGR02473">
    <property type="entry name" value="flagell_FliJ"/>
    <property type="match status" value="1"/>
</dbReference>
<dbReference type="PANTHER" id="PTHR38786:SF1">
    <property type="entry name" value="FLAGELLAR FLIJ PROTEIN"/>
    <property type="match status" value="1"/>
</dbReference>
<dbReference type="EMBL" id="SWCJ01000001">
    <property type="protein sequence ID" value="TKB58235.1"/>
    <property type="molecule type" value="Genomic_DNA"/>
</dbReference>
<keyword evidence="9" id="KW-0472">Membrane</keyword>
<dbReference type="Proteomes" id="UP000305675">
    <property type="component" value="Unassembled WGS sequence"/>
</dbReference>
<dbReference type="GO" id="GO:0044781">
    <property type="term" value="P:bacterial-type flagellum organization"/>
    <property type="evidence" value="ECO:0007669"/>
    <property type="project" value="UniProtKB-KW"/>
</dbReference>
<evidence type="ECO:0000256" key="8">
    <source>
        <dbReference type="ARBA" id="ARBA00022927"/>
    </source>
</evidence>
<accession>A0A4U1BWX9</accession>
<evidence type="ECO:0000256" key="1">
    <source>
        <dbReference type="ARBA" id="ARBA00004413"/>
    </source>
</evidence>
<keyword evidence="12" id="KW-0969">Cilium</keyword>
<evidence type="ECO:0000256" key="5">
    <source>
        <dbReference type="ARBA" id="ARBA00022475"/>
    </source>
</evidence>
<dbReference type="InterPro" id="IPR012823">
    <property type="entry name" value="Flagell_FliJ"/>
</dbReference>
<evidence type="ECO:0000256" key="11">
    <source>
        <dbReference type="SAM" id="Coils"/>
    </source>
</evidence>
<proteinExistence type="inferred from homology"/>
<keyword evidence="10" id="KW-1006">Bacterial flagellum protein export</keyword>
<keyword evidence="4" id="KW-0813">Transport</keyword>
<gene>
    <name evidence="12" type="primary">fliJ</name>
    <name evidence="12" type="ORF">FCL42_00280</name>
</gene>
<dbReference type="GO" id="GO:0071973">
    <property type="term" value="P:bacterial-type flagellum-dependent cell motility"/>
    <property type="evidence" value="ECO:0007669"/>
    <property type="project" value="InterPro"/>
</dbReference>
<keyword evidence="6" id="KW-0145">Chemotaxis</keyword>
<dbReference type="GO" id="GO:0006935">
    <property type="term" value="P:chemotaxis"/>
    <property type="evidence" value="ECO:0007669"/>
    <property type="project" value="UniProtKB-KW"/>
</dbReference>
<dbReference type="InterPro" id="IPR052570">
    <property type="entry name" value="FliJ"/>
</dbReference>
<organism evidence="12 13">
    <name type="scientific">Ferrimonas aestuarii</name>
    <dbReference type="NCBI Taxonomy" id="2569539"/>
    <lineage>
        <taxon>Bacteria</taxon>
        <taxon>Pseudomonadati</taxon>
        <taxon>Pseudomonadota</taxon>
        <taxon>Gammaproteobacteria</taxon>
        <taxon>Alteromonadales</taxon>
        <taxon>Ferrimonadaceae</taxon>
        <taxon>Ferrimonas</taxon>
    </lineage>
</organism>
<reference evidence="12 13" key="1">
    <citation type="submission" date="2019-04" db="EMBL/GenBank/DDBJ databases">
        <authorList>
            <person name="Hwang J.C."/>
        </authorList>
    </citation>
    <scope>NUCLEOTIDE SEQUENCE [LARGE SCALE GENOMIC DNA]</scope>
    <source>
        <strain evidence="12 13">IMCC35002</strain>
    </source>
</reference>
<keyword evidence="12" id="KW-0282">Flagellum</keyword>
<dbReference type="Gene3D" id="1.10.287.1700">
    <property type="match status" value="1"/>
</dbReference>
<evidence type="ECO:0000256" key="9">
    <source>
        <dbReference type="ARBA" id="ARBA00023136"/>
    </source>
</evidence>
<keyword evidence="5" id="KW-1003">Cell membrane</keyword>
<sequence>MADPKQLQQVLDLADKELEHAQLKLRAARSQSDALKEQLTQLDAYRFDYVKQASEKAGKRVAANHYQQYYHFIAKLDGAIDAQRKQIADADEAVKQFQAQYQLIQQKQKALSLLIEKELKRRQLRAEKVEQQQLDEFSLQQYLRRKA</sequence>
<dbReference type="OrthoDB" id="7063004at2"/>
<keyword evidence="11" id="KW-0175">Coiled coil</keyword>
<comment type="similarity">
    <text evidence="2">Belongs to the FliJ family.</text>
</comment>
<keyword evidence="7" id="KW-1005">Bacterial flagellum biogenesis</keyword>
<dbReference type="InterPro" id="IPR053716">
    <property type="entry name" value="Flag_assembly_chemotaxis_eff"/>
</dbReference>
<evidence type="ECO:0000256" key="7">
    <source>
        <dbReference type="ARBA" id="ARBA00022795"/>
    </source>
</evidence>
<evidence type="ECO:0000256" key="2">
    <source>
        <dbReference type="ARBA" id="ARBA00010004"/>
    </source>
</evidence>
<keyword evidence="12" id="KW-0966">Cell projection</keyword>
<keyword evidence="13" id="KW-1185">Reference proteome</keyword>
<evidence type="ECO:0000256" key="4">
    <source>
        <dbReference type="ARBA" id="ARBA00022448"/>
    </source>
</evidence>
<dbReference type="AlphaFoldDB" id="A0A4U1BWX9"/>
<dbReference type="RefSeq" id="WP_136861383.1">
    <property type="nucleotide sequence ID" value="NZ_SWCJ01000001.1"/>
</dbReference>
<dbReference type="PANTHER" id="PTHR38786">
    <property type="entry name" value="FLAGELLAR FLIJ PROTEIN"/>
    <property type="match status" value="1"/>
</dbReference>
<dbReference type="GO" id="GO:0015031">
    <property type="term" value="P:protein transport"/>
    <property type="evidence" value="ECO:0007669"/>
    <property type="project" value="UniProtKB-KW"/>
</dbReference>
<feature type="coiled-coil region" evidence="11">
    <location>
        <begin position="11"/>
        <end position="38"/>
    </location>
</feature>
<evidence type="ECO:0000313" key="12">
    <source>
        <dbReference type="EMBL" id="TKB58235.1"/>
    </source>
</evidence>
<comment type="caution">
    <text evidence="12">The sequence shown here is derived from an EMBL/GenBank/DDBJ whole genome shotgun (WGS) entry which is preliminary data.</text>
</comment>
<name>A0A4U1BWX9_9GAMM</name>
<evidence type="ECO:0000256" key="3">
    <source>
        <dbReference type="ARBA" id="ARBA00020392"/>
    </source>
</evidence>
<dbReference type="Pfam" id="PF02050">
    <property type="entry name" value="FliJ"/>
    <property type="match status" value="1"/>
</dbReference>
<dbReference type="GO" id="GO:0005886">
    <property type="term" value="C:plasma membrane"/>
    <property type="evidence" value="ECO:0007669"/>
    <property type="project" value="UniProtKB-SubCell"/>
</dbReference>
<keyword evidence="8" id="KW-0653">Protein transport</keyword>
<comment type="subcellular location">
    <subcellularLocation>
        <location evidence="1">Cell membrane</location>
        <topology evidence="1">Peripheral membrane protein</topology>
        <orientation evidence="1">Cytoplasmic side</orientation>
    </subcellularLocation>
</comment>
<evidence type="ECO:0000313" key="13">
    <source>
        <dbReference type="Proteomes" id="UP000305675"/>
    </source>
</evidence>